<sequence>MKLLFVINPISGGIDKAPFLERAGAFCHKYGIESHFFKTTGNNDAAKLKKVLEEFKPDRVASVGGDGTSLFTALALLELKMPMGIIPLGSANGMAAELNVNSEPMEALKDLVLSNVIGELDLLVVNDKHYSIHIGDVGINAQIVEAYEKDEDRGLITYAKYFLEELSNTNPFELQIEANEETIQEKGVMVAICNSRKYGTGVPLNIKGNPMDGKFEIVVVKKIDANALIKAGLSRFNDSYHDNLNELVISTDKARIKFSEERLLQLDGEVIGKFKEINIEIIKGGVRLITNNDNPYLQKKPEHVAD</sequence>
<dbReference type="EMBL" id="FONW01000004">
    <property type="protein sequence ID" value="SFF27854.1"/>
    <property type="molecule type" value="Genomic_DNA"/>
</dbReference>
<dbReference type="STRING" id="655355.SAMN05216283_10434"/>
<organism evidence="6 7">
    <name type="scientific">Sunxiuqinia elliptica</name>
    <dbReference type="NCBI Taxonomy" id="655355"/>
    <lineage>
        <taxon>Bacteria</taxon>
        <taxon>Pseudomonadati</taxon>
        <taxon>Bacteroidota</taxon>
        <taxon>Bacteroidia</taxon>
        <taxon>Marinilabiliales</taxon>
        <taxon>Prolixibacteraceae</taxon>
        <taxon>Sunxiuqinia</taxon>
    </lineage>
</organism>
<evidence type="ECO:0000256" key="1">
    <source>
        <dbReference type="ARBA" id="ARBA00022679"/>
    </source>
</evidence>
<keyword evidence="2" id="KW-0547">Nucleotide-binding</keyword>
<dbReference type="SMART" id="SM00046">
    <property type="entry name" value="DAGKc"/>
    <property type="match status" value="1"/>
</dbReference>
<evidence type="ECO:0000313" key="6">
    <source>
        <dbReference type="EMBL" id="SFF27854.1"/>
    </source>
</evidence>
<keyword evidence="7" id="KW-1185">Reference proteome</keyword>
<dbReference type="SUPFAM" id="SSF111331">
    <property type="entry name" value="NAD kinase/diacylglycerol kinase-like"/>
    <property type="match status" value="1"/>
</dbReference>
<dbReference type="RefSeq" id="WP_093919724.1">
    <property type="nucleotide sequence ID" value="NZ_FONW01000004.1"/>
</dbReference>
<accession>A0A1I2HCE8</accession>
<protein>
    <submittedName>
        <fullName evidence="6">Diacylglycerol kinase family enzyme</fullName>
    </submittedName>
</protein>
<keyword evidence="4" id="KW-0067">ATP-binding</keyword>
<feature type="domain" description="DAGKc" evidence="5">
    <location>
        <begin position="1"/>
        <end position="129"/>
    </location>
</feature>
<dbReference type="Pfam" id="PF19279">
    <property type="entry name" value="YegS_C"/>
    <property type="match status" value="1"/>
</dbReference>
<dbReference type="InterPro" id="IPR045540">
    <property type="entry name" value="YegS/DAGK_C"/>
</dbReference>
<dbReference type="PANTHER" id="PTHR12358">
    <property type="entry name" value="SPHINGOSINE KINASE"/>
    <property type="match status" value="1"/>
</dbReference>
<dbReference type="InterPro" id="IPR050187">
    <property type="entry name" value="Lipid_Phosphate_FormReg"/>
</dbReference>
<evidence type="ECO:0000313" key="7">
    <source>
        <dbReference type="Proteomes" id="UP000198964"/>
    </source>
</evidence>
<dbReference type="Gene3D" id="2.60.200.40">
    <property type="match status" value="1"/>
</dbReference>
<reference evidence="6 7" key="1">
    <citation type="submission" date="2016-10" db="EMBL/GenBank/DDBJ databases">
        <authorList>
            <person name="de Groot N.N."/>
        </authorList>
    </citation>
    <scope>NUCLEOTIDE SEQUENCE [LARGE SCALE GENOMIC DNA]</scope>
    <source>
        <strain evidence="6 7">CGMCC 1.9156</strain>
    </source>
</reference>
<dbReference type="InterPro" id="IPR017438">
    <property type="entry name" value="ATP-NAD_kinase_N"/>
</dbReference>
<dbReference type="GO" id="GO:0016301">
    <property type="term" value="F:kinase activity"/>
    <property type="evidence" value="ECO:0007669"/>
    <property type="project" value="UniProtKB-KW"/>
</dbReference>
<dbReference type="PROSITE" id="PS50146">
    <property type="entry name" value="DAGK"/>
    <property type="match status" value="1"/>
</dbReference>
<proteinExistence type="predicted"/>
<dbReference type="PANTHER" id="PTHR12358:SF54">
    <property type="entry name" value="SPHINGOSINE KINASE RELATED PROTEIN"/>
    <property type="match status" value="1"/>
</dbReference>
<keyword evidence="3 6" id="KW-0418">Kinase</keyword>
<dbReference type="Proteomes" id="UP000198964">
    <property type="component" value="Unassembled WGS sequence"/>
</dbReference>
<dbReference type="InterPro" id="IPR016064">
    <property type="entry name" value="NAD/diacylglycerol_kinase_sf"/>
</dbReference>
<dbReference type="AlphaFoldDB" id="A0A1I2HCE8"/>
<evidence type="ECO:0000256" key="2">
    <source>
        <dbReference type="ARBA" id="ARBA00022741"/>
    </source>
</evidence>
<name>A0A1I2HCE8_9BACT</name>
<evidence type="ECO:0000259" key="5">
    <source>
        <dbReference type="PROSITE" id="PS50146"/>
    </source>
</evidence>
<dbReference type="Gene3D" id="3.40.50.10330">
    <property type="entry name" value="Probable inorganic polyphosphate/atp-NAD kinase, domain 1"/>
    <property type="match status" value="1"/>
</dbReference>
<evidence type="ECO:0000256" key="4">
    <source>
        <dbReference type="ARBA" id="ARBA00022840"/>
    </source>
</evidence>
<dbReference type="GO" id="GO:0005524">
    <property type="term" value="F:ATP binding"/>
    <property type="evidence" value="ECO:0007669"/>
    <property type="project" value="UniProtKB-KW"/>
</dbReference>
<dbReference type="InterPro" id="IPR001206">
    <property type="entry name" value="Diacylglycerol_kinase_cat_dom"/>
</dbReference>
<keyword evidence="1" id="KW-0808">Transferase</keyword>
<evidence type="ECO:0000256" key="3">
    <source>
        <dbReference type="ARBA" id="ARBA00022777"/>
    </source>
</evidence>
<gene>
    <name evidence="6" type="ORF">SAMN05216283_10434</name>
</gene>
<dbReference type="Pfam" id="PF00781">
    <property type="entry name" value="DAGK_cat"/>
    <property type="match status" value="1"/>
</dbReference>